<evidence type="ECO:0000313" key="1">
    <source>
        <dbReference type="EMBL" id="KAJ1674130.1"/>
    </source>
</evidence>
<sequence length="77" mass="8884">VAVAYRTTEYKEVKVYIPDNDKEDTQEISEGDFVWLGMDGPFTVISIEDGKFRLMDMFGKDMDGLYSRSELKLYGTQ</sequence>
<comment type="caution">
    <text evidence="1">The sequence shown here is derived from an EMBL/GenBank/DDBJ whole genome shotgun (WGS) entry which is preliminary data.</text>
</comment>
<evidence type="ECO:0000313" key="2">
    <source>
        <dbReference type="Proteomes" id="UP001145114"/>
    </source>
</evidence>
<dbReference type="EMBL" id="JAMZIH010006236">
    <property type="protein sequence ID" value="KAJ1674130.1"/>
    <property type="molecule type" value="Genomic_DNA"/>
</dbReference>
<accession>A0ACC1HDR0</accession>
<name>A0ACC1HDR0_9FUNG</name>
<dbReference type="Proteomes" id="UP001145114">
    <property type="component" value="Unassembled WGS sequence"/>
</dbReference>
<keyword evidence="2" id="KW-1185">Reference proteome</keyword>
<proteinExistence type="predicted"/>
<gene>
    <name evidence="1" type="ORF">EV182_003900</name>
</gene>
<feature type="non-terminal residue" evidence="1">
    <location>
        <position position="1"/>
    </location>
</feature>
<protein>
    <submittedName>
        <fullName evidence="1">Uncharacterized protein</fullName>
    </submittedName>
</protein>
<organism evidence="1 2">
    <name type="scientific">Spiromyces aspiralis</name>
    <dbReference type="NCBI Taxonomy" id="68401"/>
    <lineage>
        <taxon>Eukaryota</taxon>
        <taxon>Fungi</taxon>
        <taxon>Fungi incertae sedis</taxon>
        <taxon>Zoopagomycota</taxon>
        <taxon>Kickxellomycotina</taxon>
        <taxon>Kickxellomycetes</taxon>
        <taxon>Kickxellales</taxon>
        <taxon>Kickxellaceae</taxon>
        <taxon>Spiromyces</taxon>
    </lineage>
</organism>
<reference evidence="1" key="1">
    <citation type="submission" date="2022-06" db="EMBL/GenBank/DDBJ databases">
        <title>Phylogenomic reconstructions and comparative analyses of Kickxellomycotina fungi.</title>
        <authorList>
            <person name="Reynolds N.K."/>
            <person name="Stajich J.E."/>
            <person name="Barry K."/>
            <person name="Grigoriev I.V."/>
            <person name="Crous P."/>
            <person name="Smith M.E."/>
        </authorList>
    </citation>
    <scope>NUCLEOTIDE SEQUENCE</scope>
    <source>
        <strain evidence="1">RSA 2271</strain>
    </source>
</reference>